<name>A0A7J6S908_PEROL</name>
<protein>
    <submittedName>
        <fullName evidence="2">Uncharacterized protein</fullName>
    </submittedName>
</protein>
<proteinExistence type="predicted"/>
<dbReference type="Proteomes" id="UP000553632">
    <property type="component" value="Unassembled WGS sequence"/>
</dbReference>
<evidence type="ECO:0000313" key="3">
    <source>
        <dbReference type="Proteomes" id="UP000553632"/>
    </source>
</evidence>
<feature type="non-terminal residue" evidence="2">
    <location>
        <position position="148"/>
    </location>
</feature>
<dbReference type="EMBL" id="JABANO010019877">
    <property type="protein sequence ID" value="KAF4729449.1"/>
    <property type="molecule type" value="Genomic_DNA"/>
</dbReference>
<comment type="caution">
    <text evidence="2">The sequence shown here is derived from an EMBL/GenBank/DDBJ whole genome shotgun (WGS) entry which is preliminary data.</text>
</comment>
<gene>
    <name evidence="2" type="ORF">FOZ63_008997</name>
</gene>
<feature type="region of interest" description="Disordered" evidence="1">
    <location>
        <begin position="1"/>
        <end position="22"/>
    </location>
</feature>
<keyword evidence="3" id="KW-1185">Reference proteome</keyword>
<evidence type="ECO:0000313" key="2">
    <source>
        <dbReference type="EMBL" id="KAF4729449.1"/>
    </source>
</evidence>
<dbReference type="AlphaFoldDB" id="A0A7J6S908"/>
<reference evidence="2 3" key="1">
    <citation type="submission" date="2020-04" db="EMBL/GenBank/DDBJ databases">
        <title>Perkinsus olseni comparative genomics.</title>
        <authorList>
            <person name="Bogema D.R."/>
        </authorList>
    </citation>
    <scope>NUCLEOTIDE SEQUENCE [LARGE SCALE GENOMIC DNA]</scope>
    <source>
        <strain evidence="2 3">ATCC PRA-207</strain>
    </source>
</reference>
<organism evidence="2 3">
    <name type="scientific">Perkinsus olseni</name>
    <name type="common">Perkinsus atlanticus</name>
    <dbReference type="NCBI Taxonomy" id="32597"/>
    <lineage>
        <taxon>Eukaryota</taxon>
        <taxon>Sar</taxon>
        <taxon>Alveolata</taxon>
        <taxon>Perkinsozoa</taxon>
        <taxon>Perkinsea</taxon>
        <taxon>Perkinsida</taxon>
        <taxon>Perkinsidae</taxon>
        <taxon>Perkinsus</taxon>
    </lineage>
</organism>
<evidence type="ECO:0000256" key="1">
    <source>
        <dbReference type="SAM" id="MobiDB-lite"/>
    </source>
</evidence>
<accession>A0A7J6S908</accession>
<sequence length="148" mass="16396">SADSKSSIIEPQVDEGDDDAKSRLNDENTILKELDSTFRNIAILDRLLRVVGDGREGVFAAQILDDVLKGIIADRLLEFAIGAASRSTQLELSDEISVHDLCREADRIASAVFSCELQKRLSSCSRWISRVASHLVMKILVLLEQELL</sequence>